<protein>
    <submittedName>
        <fullName evidence="4">Uncharacterized protein</fullName>
    </submittedName>
</protein>
<sequence length="405" mass="45892">MRWWLLFYVVLGCYALGVLGSFVVGWTPNAATQEELVQERQQVLQQKMVEPIKVETEPEEPEEARELEQEQEIGAQEQEIGARETTPEELIETVTAAPTPTVMDTPTTVPATEVPSTPENFDIPTRQNDMVLLAANQEEEKKEISTESDDMKVLDDVNDAVKDASKAETDAVKDPNEAEANMQAPKVNWEVEDSNKHEETPGPLATPMSEETIPPLRRSDGFYKALDLVHPPETKPPNPYFHVFPVNKNAGDDTAIVTGLRNNAPDRDSWTVEGYQHELDRLEGLKREANEETERLKRLITATDKLIVEEKDRLEDKRAASTLDIRQHQPRKIRNNMKCMGWRQTGQCNPYGKREPNSDLACNQIAQGGVSGYCEVLDEDTGELFRKLLISRISDFELKMFMRML</sequence>
<feature type="coiled-coil region" evidence="1">
    <location>
        <begin position="272"/>
        <end position="302"/>
    </location>
</feature>
<name>A0A225ULB3_9STRA</name>
<feature type="chain" id="PRO_5012691526" evidence="3">
    <location>
        <begin position="21"/>
        <end position="405"/>
    </location>
</feature>
<organism evidence="4 5">
    <name type="scientific">Phytophthora megakarya</name>
    <dbReference type="NCBI Taxonomy" id="4795"/>
    <lineage>
        <taxon>Eukaryota</taxon>
        <taxon>Sar</taxon>
        <taxon>Stramenopiles</taxon>
        <taxon>Oomycota</taxon>
        <taxon>Peronosporomycetes</taxon>
        <taxon>Peronosporales</taxon>
        <taxon>Peronosporaceae</taxon>
        <taxon>Phytophthora</taxon>
    </lineage>
</organism>
<feature type="region of interest" description="Disordered" evidence="2">
    <location>
        <begin position="192"/>
        <end position="216"/>
    </location>
</feature>
<dbReference type="OrthoDB" id="430354at2759"/>
<accession>A0A225ULB3</accession>
<comment type="caution">
    <text evidence="4">The sequence shown here is derived from an EMBL/GenBank/DDBJ whole genome shotgun (WGS) entry which is preliminary data.</text>
</comment>
<evidence type="ECO:0000313" key="4">
    <source>
        <dbReference type="EMBL" id="OWY93710.1"/>
    </source>
</evidence>
<evidence type="ECO:0000313" key="5">
    <source>
        <dbReference type="Proteomes" id="UP000198211"/>
    </source>
</evidence>
<keyword evidence="1" id="KW-0175">Coiled coil</keyword>
<feature type="signal peptide" evidence="3">
    <location>
        <begin position="1"/>
        <end position="20"/>
    </location>
</feature>
<dbReference type="EMBL" id="NBNE01015595">
    <property type="protein sequence ID" value="OWY93710.1"/>
    <property type="molecule type" value="Genomic_DNA"/>
</dbReference>
<evidence type="ECO:0000256" key="2">
    <source>
        <dbReference type="SAM" id="MobiDB-lite"/>
    </source>
</evidence>
<feature type="compositionally biased region" description="Low complexity" evidence="2">
    <location>
        <begin position="100"/>
        <end position="112"/>
    </location>
</feature>
<proteinExistence type="predicted"/>
<feature type="region of interest" description="Disordered" evidence="2">
    <location>
        <begin position="100"/>
        <end position="124"/>
    </location>
</feature>
<feature type="compositionally biased region" description="Acidic residues" evidence="2">
    <location>
        <begin position="57"/>
        <end position="71"/>
    </location>
</feature>
<dbReference type="AlphaFoldDB" id="A0A225ULB3"/>
<reference evidence="5" key="1">
    <citation type="submission" date="2017-03" db="EMBL/GenBank/DDBJ databases">
        <title>Phytopthora megakarya and P. palmivora, two closely related causual agents of cacao black pod achieved similar genome size and gene model numbers by different mechanisms.</title>
        <authorList>
            <person name="Ali S."/>
            <person name="Shao J."/>
            <person name="Larry D.J."/>
            <person name="Kronmiller B."/>
            <person name="Shen D."/>
            <person name="Strem M.D."/>
            <person name="Melnick R.L."/>
            <person name="Guiltinan M.J."/>
            <person name="Tyler B.M."/>
            <person name="Meinhardt L.W."/>
            <person name="Bailey B.A."/>
        </authorList>
    </citation>
    <scope>NUCLEOTIDE SEQUENCE [LARGE SCALE GENOMIC DNA]</scope>
    <source>
        <strain evidence="5">zdho120</strain>
    </source>
</reference>
<feature type="region of interest" description="Disordered" evidence="2">
    <location>
        <begin position="54"/>
        <end position="88"/>
    </location>
</feature>
<keyword evidence="3" id="KW-0732">Signal</keyword>
<dbReference type="STRING" id="4795.A0A225ULB3"/>
<evidence type="ECO:0000256" key="1">
    <source>
        <dbReference type="SAM" id="Coils"/>
    </source>
</evidence>
<keyword evidence="5" id="KW-1185">Reference proteome</keyword>
<dbReference type="Proteomes" id="UP000198211">
    <property type="component" value="Unassembled WGS sequence"/>
</dbReference>
<evidence type="ECO:0000256" key="3">
    <source>
        <dbReference type="SAM" id="SignalP"/>
    </source>
</evidence>
<gene>
    <name evidence="4" type="ORF">PHMEG_00036796</name>
</gene>